<sequence length="211" mass="23962">MVISTQESRDVTLTAKTGENTEEEEEMTTLQCAWEWLDVARVIFDKPCCWARRRDPGHQGRCSPKQGKERQVEVLPRHPNASIGRPGMDVHLRHEGDAALVALSFLINDGALVSATGDDNLHMWSLWQKTPQILHSLKFQRERITTLHVPFQSKWLYLGTERGNIHIVKIVTSELSGYCINWNKAIELSRKTHPGAVVHLSENPVDPWQGV</sequence>
<dbReference type="GO" id="GO:0005096">
    <property type="term" value="F:GTPase activator activity"/>
    <property type="evidence" value="ECO:0007669"/>
    <property type="project" value="TreeGrafter"/>
</dbReference>
<dbReference type="GO" id="GO:0031201">
    <property type="term" value="C:SNARE complex"/>
    <property type="evidence" value="ECO:0007669"/>
    <property type="project" value="TreeGrafter"/>
</dbReference>
<dbReference type="GO" id="GO:0005886">
    <property type="term" value="C:plasma membrane"/>
    <property type="evidence" value="ECO:0007669"/>
    <property type="project" value="TreeGrafter"/>
</dbReference>
<evidence type="ECO:0000313" key="2">
    <source>
        <dbReference type="EMBL" id="KAK8390686.1"/>
    </source>
</evidence>
<dbReference type="Gene3D" id="2.130.10.10">
    <property type="entry name" value="YVTN repeat-like/Quinoprotein amine dehydrogenase"/>
    <property type="match status" value="1"/>
</dbReference>
<dbReference type="GO" id="GO:0006893">
    <property type="term" value="P:Golgi to plasma membrane transport"/>
    <property type="evidence" value="ECO:0007669"/>
    <property type="project" value="TreeGrafter"/>
</dbReference>
<dbReference type="PANTHER" id="PTHR10241">
    <property type="entry name" value="LETHAL 2 GIANT LARVAE PROTEIN"/>
    <property type="match status" value="1"/>
</dbReference>
<dbReference type="AlphaFoldDB" id="A0AAW0TTT0"/>
<gene>
    <name evidence="2" type="ORF">O3P69_010416</name>
</gene>
<protein>
    <submittedName>
        <fullName evidence="2">Uncharacterized protein</fullName>
    </submittedName>
</protein>
<dbReference type="GO" id="GO:0045159">
    <property type="term" value="F:myosin II binding"/>
    <property type="evidence" value="ECO:0007669"/>
    <property type="project" value="TreeGrafter"/>
</dbReference>
<accession>A0AAW0TTT0</accession>
<dbReference type="InterPro" id="IPR036322">
    <property type="entry name" value="WD40_repeat_dom_sf"/>
</dbReference>
<name>A0AAW0TTT0_SCYPA</name>
<organism evidence="2 3">
    <name type="scientific">Scylla paramamosain</name>
    <name type="common">Mud crab</name>
    <dbReference type="NCBI Taxonomy" id="85552"/>
    <lineage>
        <taxon>Eukaryota</taxon>
        <taxon>Metazoa</taxon>
        <taxon>Ecdysozoa</taxon>
        <taxon>Arthropoda</taxon>
        <taxon>Crustacea</taxon>
        <taxon>Multicrustacea</taxon>
        <taxon>Malacostraca</taxon>
        <taxon>Eumalacostraca</taxon>
        <taxon>Eucarida</taxon>
        <taxon>Decapoda</taxon>
        <taxon>Pleocyemata</taxon>
        <taxon>Brachyura</taxon>
        <taxon>Eubrachyura</taxon>
        <taxon>Portunoidea</taxon>
        <taxon>Portunidae</taxon>
        <taxon>Portuninae</taxon>
        <taxon>Scylla</taxon>
    </lineage>
</organism>
<feature type="region of interest" description="Disordered" evidence="1">
    <location>
        <begin position="1"/>
        <end position="20"/>
    </location>
</feature>
<dbReference type="GO" id="GO:0006887">
    <property type="term" value="P:exocytosis"/>
    <property type="evidence" value="ECO:0007669"/>
    <property type="project" value="TreeGrafter"/>
</dbReference>
<dbReference type="GO" id="GO:0019905">
    <property type="term" value="F:syntaxin binding"/>
    <property type="evidence" value="ECO:0007669"/>
    <property type="project" value="TreeGrafter"/>
</dbReference>
<dbReference type="PANTHER" id="PTHR10241:SF25">
    <property type="entry name" value="TOMOSYN, ISOFORM C"/>
    <property type="match status" value="1"/>
</dbReference>
<comment type="caution">
    <text evidence="2">The sequence shown here is derived from an EMBL/GenBank/DDBJ whole genome shotgun (WGS) entry which is preliminary data.</text>
</comment>
<dbReference type="InterPro" id="IPR015943">
    <property type="entry name" value="WD40/YVTN_repeat-like_dom_sf"/>
</dbReference>
<reference evidence="2 3" key="1">
    <citation type="submission" date="2023-03" db="EMBL/GenBank/DDBJ databases">
        <title>High-quality genome of Scylla paramamosain provides insights in environmental adaptation.</title>
        <authorList>
            <person name="Zhang L."/>
        </authorList>
    </citation>
    <scope>NUCLEOTIDE SEQUENCE [LARGE SCALE GENOMIC DNA]</scope>
    <source>
        <strain evidence="2">LZ_2023a</strain>
        <tissue evidence="2">Muscle</tissue>
    </source>
</reference>
<dbReference type="EMBL" id="JARAKH010000025">
    <property type="protein sequence ID" value="KAK8390686.1"/>
    <property type="molecule type" value="Genomic_DNA"/>
</dbReference>
<proteinExistence type="predicted"/>
<dbReference type="SUPFAM" id="SSF50978">
    <property type="entry name" value="WD40 repeat-like"/>
    <property type="match status" value="1"/>
</dbReference>
<evidence type="ECO:0000256" key="1">
    <source>
        <dbReference type="SAM" id="MobiDB-lite"/>
    </source>
</evidence>
<dbReference type="Proteomes" id="UP001487740">
    <property type="component" value="Unassembled WGS sequence"/>
</dbReference>
<evidence type="ECO:0000313" key="3">
    <source>
        <dbReference type="Proteomes" id="UP001487740"/>
    </source>
</evidence>
<keyword evidence="3" id="KW-1185">Reference proteome</keyword>